<keyword evidence="3" id="KW-1185">Reference proteome</keyword>
<proteinExistence type="predicted"/>
<dbReference type="AlphaFoldDB" id="A0A7W7I245"/>
<evidence type="ECO:0000313" key="2">
    <source>
        <dbReference type="EMBL" id="MBB4764851.1"/>
    </source>
</evidence>
<dbReference type="EMBL" id="JACHNH010000001">
    <property type="protein sequence ID" value="MBB4764851.1"/>
    <property type="molecule type" value="Genomic_DNA"/>
</dbReference>
<gene>
    <name evidence="2" type="ORF">BJ971_005407</name>
</gene>
<dbReference type="RefSeq" id="WP_184995993.1">
    <property type="nucleotide sequence ID" value="NZ_BOMK01000003.1"/>
</dbReference>
<sequence length="157" mass="16116">MSAIATAAVAAALAATTVTFSTANTVATGDQDGPAIATNRSGQVAVVWEDDRDAAEPGDDNHSEIYLRLFGNGTPAYEVKLSGGGTTGTDWKHITPDVGLDDRGNAVVVWADDPDGNGYFNVPYRVVSPTGALLASGRVGATNGDWTNDASADASRM</sequence>
<feature type="signal peptide" evidence="1">
    <location>
        <begin position="1"/>
        <end position="23"/>
    </location>
</feature>
<feature type="chain" id="PRO_5030959414" evidence="1">
    <location>
        <begin position="24"/>
        <end position="157"/>
    </location>
</feature>
<dbReference type="Proteomes" id="UP000578112">
    <property type="component" value="Unassembled WGS sequence"/>
</dbReference>
<name>A0A7W7I245_9ACTN</name>
<protein>
    <submittedName>
        <fullName evidence="2">Uncharacterized protein</fullName>
    </submittedName>
</protein>
<accession>A0A7W7I245</accession>
<organism evidence="2 3">
    <name type="scientific">Actinoplanes digitatis</name>
    <dbReference type="NCBI Taxonomy" id="1868"/>
    <lineage>
        <taxon>Bacteria</taxon>
        <taxon>Bacillati</taxon>
        <taxon>Actinomycetota</taxon>
        <taxon>Actinomycetes</taxon>
        <taxon>Micromonosporales</taxon>
        <taxon>Micromonosporaceae</taxon>
        <taxon>Actinoplanes</taxon>
    </lineage>
</organism>
<keyword evidence="1" id="KW-0732">Signal</keyword>
<reference evidence="2 3" key="1">
    <citation type="submission" date="2020-08" db="EMBL/GenBank/DDBJ databases">
        <title>Sequencing the genomes of 1000 actinobacteria strains.</title>
        <authorList>
            <person name="Klenk H.-P."/>
        </authorList>
    </citation>
    <scope>NUCLEOTIDE SEQUENCE [LARGE SCALE GENOMIC DNA]</scope>
    <source>
        <strain evidence="2 3">DSM 43149</strain>
    </source>
</reference>
<evidence type="ECO:0000313" key="3">
    <source>
        <dbReference type="Proteomes" id="UP000578112"/>
    </source>
</evidence>
<evidence type="ECO:0000256" key="1">
    <source>
        <dbReference type="SAM" id="SignalP"/>
    </source>
</evidence>
<comment type="caution">
    <text evidence="2">The sequence shown here is derived from an EMBL/GenBank/DDBJ whole genome shotgun (WGS) entry which is preliminary data.</text>
</comment>